<proteinExistence type="inferred from homology"/>
<protein>
    <recommendedName>
        <fullName evidence="9">FUN14 family protein</fullName>
    </recommendedName>
</protein>
<comment type="caution">
    <text evidence="7">The sequence shown here is derived from an EMBL/GenBank/DDBJ whole genome shotgun (WGS) entry which is preliminary data.</text>
</comment>
<dbReference type="GO" id="GO:0016020">
    <property type="term" value="C:membrane"/>
    <property type="evidence" value="ECO:0007669"/>
    <property type="project" value="UniProtKB-SubCell"/>
</dbReference>
<keyword evidence="5 6" id="KW-0472">Membrane</keyword>
<evidence type="ECO:0000313" key="7">
    <source>
        <dbReference type="EMBL" id="KAK6541585.1"/>
    </source>
</evidence>
<gene>
    <name evidence="7" type="ORF">TWF694_007388</name>
</gene>
<accession>A0AAV9XHK2</accession>
<name>A0AAV9XHK2_9PEZI</name>
<organism evidence="7 8">
    <name type="scientific">Orbilia ellipsospora</name>
    <dbReference type="NCBI Taxonomy" id="2528407"/>
    <lineage>
        <taxon>Eukaryota</taxon>
        <taxon>Fungi</taxon>
        <taxon>Dikarya</taxon>
        <taxon>Ascomycota</taxon>
        <taxon>Pezizomycotina</taxon>
        <taxon>Orbiliomycetes</taxon>
        <taxon>Orbiliales</taxon>
        <taxon>Orbiliaceae</taxon>
        <taxon>Orbilia</taxon>
    </lineage>
</organism>
<comment type="subcellular location">
    <subcellularLocation>
        <location evidence="1">Membrane</location>
    </subcellularLocation>
</comment>
<sequence length="164" mass="18743">MLLLRPIGLRLAIGISVPSLYLSSHLLYPRRTSIIQCQAAPYLTDRITEARESKSISDQLLHENARTKGGSWFNPYNFRQISTGSFAGVVTGYMIGRWSRMLFFIGILVVMVVQYIERRGYTIIPYQRLDKMAHEADIKQALTKNAAFRWTFATTFALSAWFAN</sequence>
<comment type="similarity">
    <text evidence="2">Belongs to the FUN14 family.</text>
</comment>
<evidence type="ECO:0000256" key="6">
    <source>
        <dbReference type="SAM" id="Phobius"/>
    </source>
</evidence>
<dbReference type="AlphaFoldDB" id="A0AAV9XHK2"/>
<reference evidence="7 8" key="1">
    <citation type="submission" date="2019-10" db="EMBL/GenBank/DDBJ databases">
        <authorList>
            <person name="Palmer J.M."/>
        </authorList>
    </citation>
    <scope>NUCLEOTIDE SEQUENCE [LARGE SCALE GENOMIC DNA]</scope>
    <source>
        <strain evidence="7 8">TWF694</strain>
    </source>
</reference>
<evidence type="ECO:0000313" key="8">
    <source>
        <dbReference type="Proteomes" id="UP001365542"/>
    </source>
</evidence>
<dbReference type="InterPro" id="IPR007014">
    <property type="entry name" value="FUN14"/>
</dbReference>
<keyword evidence="4 6" id="KW-1133">Transmembrane helix</keyword>
<dbReference type="Pfam" id="PF04930">
    <property type="entry name" value="FUN14"/>
    <property type="match status" value="1"/>
</dbReference>
<dbReference type="EMBL" id="JAVHJO010000003">
    <property type="protein sequence ID" value="KAK6541585.1"/>
    <property type="molecule type" value="Genomic_DNA"/>
</dbReference>
<keyword evidence="8" id="KW-1185">Reference proteome</keyword>
<evidence type="ECO:0000256" key="3">
    <source>
        <dbReference type="ARBA" id="ARBA00022692"/>
    </source>
</evidence>
<evidence type="ECO:0000256" key="1">
    <source>
        <dbReference type="ARBA" id="ARBA00004370"/>
    </source>
</evidence>
<evidence type="ECO:0000256" key="5">
    <source>
        <dbReference type="ARBA" id="ARBA00023136"/>
    </source>
</evidence>
<keyword evidence="3 6" id="KW-0812">Transmembrane</keyword>
<evidence type="ECO:0008006" key="9">
    <source>
        <dbReference type="Google" id="ProtNLM"/>
    </source>
</evidence>
<evidence type="ECO:0000256" key="2">
    <source>
        <dbReference type="ARBA" id="ARBA00009160"/>
    </source>
</evidence>
<evidence type="ECO:0000256" key="4">
    <source>
        <dbReference type="ARBA" id="ARBA00022989"/>
    </source>
</evidence>
<feature type="transmembrane region" description="Helical" evidence="6">
    <location>
        <begin position="98"/>
        <end position="116"/>
    </location>
</feature>
<dbReference type="Proteomes" id="UP001365542">
    <property type="component" value="Unassembled WGS sequence"/>
</dbReference>